<comment type="caution">
    <text evidence="13">The sequence shown here is derived from an EMBL/GenBank/DDBJ whole genome shotgun (WGS) entry which is preliminary data.</text>
</comment>
<dbReference type="InterPro" id="IPR003445">
    <property type="entry name" value="Cat_transpt"/>
</dbReference>
<organism evidence="13">
    <name type="scientific">bioreactor metagenome</name>
    <dbReference type="NCBI Taxonomy" id="1076179"/>
    <lineage>
        <taxon>unclassified sequences</taxon>
        <taxon>metagenomes</taxon>
        <taxon>ecological metagenomes</taxon>
    </lineage>
</organism>
<feature type="transmembrane region" description="Helical" evidence="12">
    <location>
        <begin position="396"/>
        <end position="415"/>
    </location>
</feature>
<proteinExistence type="inferred from homology"/>
<keyword evidence="11 12" id="KW-0472">Membrane</keyword>
<feature type="transmembrane region" description="Helical" evidence="12">
    <location>
        <begin position="179"/>
        <end position="200"/>
    </location>
</feature>
<keyword evidence="3" id="KW-0813">Transport</keyword>
<evidence type="ECO:0000256" key="2">
    <source>
        <dbReference type="ARBA" id="ARBA00009137"/>
    </source>
</evidence>
<dbReference type="PANTHER" id="PTHR32024">
    <property type="entry name" value="TRK SYSTEM POTASSIUM UPTAKE PROTEIN TRKG-RELATED"/>
    <property type="match status" value="1"/>
</dbReference>
<comment type="similarity">
    <text evidence="2">Belongs to the TrkH potassium transport family.</text>
</comment>
<sequence>MNLFIVLYLLGKLSLACAGAILVPLVMAFYLGDTCLEAFAISAVLAMSIGYIFLHYGNSNDVHITFREGVAVVSGAWVLVSFLGAMPYYLSGSLDFISAIFESISGFTTTGATTITNIEVMAKSMLFWRSMTHWMGGIGIVVLFIAFLPNIGTGAVHMFNAEVTGPTDDRVVPRIRETSVALCKIYIFFTVVQAALLFFAGMSFYDCINHAFSTIATGGFSTYDNSLMHFNSPLIEGIIGVFMILAGGNFALYFSVVQKGPKEFWRDTEFKVYICLVVIATALVGLNIFYKMGFSGTESLRHSFFQVASIISTTGFVSNDFDVWPAFSKYILVLLMFIGACAGSTAGGIKVSRIVILYKLTLAEIRHTIHPCMVTNISMNGKHVPDTVISGIGRFFFLYMMLFAGLTLLLASTGLSVTDSIGAIAATISSVGPALGVAGATSTYASITPFGKTVICIAMLLGRLELFTLLVLIRPEFWRSTRNW</sequence>
<dbReference type="GO" id="GO:0005886">
    <property type="term" value="C:plasma membrane"/>
    <property type="evidence" value="ECO:0007669"/>
    <property type="project" value="UniProtKB-SubCell"/>
</dbReference>
<feature type="transmembrane region" description="Helical" evidence="12">
    <location>
        <begin position="234"/>
        <end position="258"/>
    </location>
</feature>
<dbReference type="GO" id="GO:0015379">
    <property type="term" value="F:potassium:chloride symporter activity"/>
    <property type="evidence" value="ECO:0007669"/>
    <property type="project" value="InterPro"/>
</dbReference>
<evidence type="ECO:0000256" key="9">
    <source>
        <dbReference type="ARBA" id="ARBA00022989"/>
    </source>
</evidence>
<keyword evidence="9 12" id="KW-1133">Transmembrane helix</keyword>
<feature type="transmembrane region" description="Helical" evidence="12">
    <location>
        <begin position="134"/>
        <end position="159"/>
    </location>
</feature>
<reference evidence="13" key="1">
    <citation type="submission" date="2019-08" db="EMBL/GenBank/DDBJ databases">
        <authorList>
            <person name="Kucharzyk K."/>
            <person name="Murdoch R.W."/>
            <person name="Higgins S."/>
            <person name="Loffler F."/>
        </authorList>
    </citation>
    <scope>NUCLEOTIDE SEQUENCE</scope>
</reference>
<evidence type="ECO:0000256" key="12">
    <source>
        <dbReference type="SAM" id="Phobius"/>
    </source>
</evidence>
<dbReference type="InterPro" id="IPR004772">
    <property type="entry name" value="TrkH"/>
</dbReference>
<feature type="transmembrane region" description="Helical" evidence="12">
    <location>
        <begin position="69"/>
        <end position="90"/>
    </location>
</feature>
<evidence type="ECO:0000256" key="8">
    <source>
        <dbReference type="ARBA" id="ARBA00022958"/>
    </source>
</evidence>
<feature type="transmembrane region" description="Helical" evidence="12">
    <location>
        <begin position="38"/>
        <end position="57"/>
    </location>
</feature>
<dbReference type="Pfam" id="PF02386">
    <property type="entry name" value="TrkH"/>
    <property type="match status" value="1"/>
</dbReference>
<feature type="transmembrane region" description="Helical" evidence="12">
    <location>
        <begin position="270"/>
        <end position="290"/>
    </location>
</feature>
<keyword evidence="4" id="KW-1003">Cell membrane</keyword>
<keyword evidence="7 12" id="KW-0812">Transmembrane</keyword>
<protein>
    <submittedName>
        <fullName evidence="13">Trk system potassium uptake protein TrkH</fullName>
    </submittedName>
</protein>
<evidence type="ECO:0000256" key="3">
    <source>
        <dbReference type="ARBA" id="ARBA00022448"/>
    </source>
</evidence>
<dbReference type="PANTHER" id="PTHR32024:SF2">
    <property type="entry name" value="TRK SYSTEM POTASSIUM UPTAKE PROTEIN TRKG-RELATED"/>
    <property type="match status" value="1"/>
</dbReference>
<feature type="transmembrane region" description="Helical" evidence="12">
    <location>
        <begin position="421"/>
        <end position="441"/>
    </location>
</feature>
<evidence type="ECO:0000256" key="7">
    <source>
        <dbReference type="ARBA" id="ARBA00022692"/>
    </source>
</evidence>
<comment type="subcellular location">
    <subcellularLocation>
        <location evidence="1">Cell inner membrane</location>
        <topology evidence="1">Multi-pass membrane protein</topology>
    </subcellularLocation>
</comment>
<feature type="transmembrane region" description="Helical" evidence="12">
    <location>
        <begin position="7"/>
        <end position="32"/>
    </location>
</feature>
<accession>A0A644VAR9</accession>
<evidence type="ECO:0000256" key="11">
    <source>
        <dbReference type="ARBA" id="ARBA00023136"/>
    </source>
</evidence>
<keyword evidence="5" id="KW-0997">Cell inner membrane</keyword>
<feature type="transmembrane region" description="Helical" evidence="12">
    <location>
        <begin position="330"/>
        <end position="349"/>
    </location>
</feature>
<evidence type="ECO:0000256" key="5">
    <source>
        <dbReference type="ARBA" id="ARBA00022519"/>
    </source>
</evidence>
<keyword evidence="10" id="KW-0406">Ion transport</keyword>
<dbReference type="AlphaFoldDB" id="A0A644VAR9"/>
<evidence type="ECO:0000256" key="4">
    <source>
        <dbReference type="ARBA" id="ARBA00022475"/>
    </source>
</evidence>
<evidence type="ECO:0000313" key="13">
    <source>
        <dbReference type="EMBL" id="MPL88474.1"/>
    </source>
</evidence>
<feature type="transmembrane region" description="Helical" evidence="12">
    <location>
        <begin position="453"/>
        <end position="473"/>
    </location>
</feature>
<keyword evidence="8" id="KW-0630">Potassium</keyword>
<dbReference type="PIRSF" id="PIRSF006247">
    <property type="entry name" value="TrkH"/>
    <property type="match status" value="1"/>
</dbReference>
<evidence type="ECO:0000256" key="1">
    <source>
        <dbReference type="ARBA" id="ARBA00004429"/>
    </source>
</evidence>
<evidence type="ECO:0000256" key="10">
    <source>
        <dbReference type="ARBA" id="ARBA00023065"/>
    </source>
</evidence>
<name>A0A644VAR9_9ZZZZ</name>
<dbReference type="EMBL" id="VSSQ01000258">
    <property type="protein sequence ID" value="MPL88474.1"/>
    <property type="molecule type" value="Genomic_DNA"/>
</dbReference>
<gene>
    <name evidence="13" type="primary">trkH_15</name>
    <name evidence="13" type="ORF">SDC9_34497</name>
</gene>
<keyword evidence="6" id="KW-0633">Potassium transport</keyword>
<evidence type="ECO:0000256" key="6">
    <source>
        <dbReference type="ARBA" id="ARBA00022538"/>
    </source>
</evidence>